<keyword evidence="14" id="KW-1185">Reference proteome</keyword>
<evidence type="ECO:0000256" key="8">
    <source>
        <dbReference type="ARBA" id="ARBA00047883"/>
    </source>
</evidence>
<feature type="binding site" evidence="9">
    <location>
        <position position="110"/>
    </location>
    <ligand>
        <name>4-amino-2-methyl-5-(diphosphooxymethyl)pyrimidine</name>
        <dbReference type="ChEBI" id="CHEBI:57841"/>
    </ligand>
</feature>
<evidence type="ECO:0000256" key="6">
    <source>
        <dbReference type="ARBA" id="ARBA00047334"/>
    </source>
</evidence>
<dbReference type="Pfam" id="PF02581">
    <property type="entry name" value="TMP-TENI"/>
    <property type="match status" value="1"/>
</dbReference>
<dbReference type="InterPro" id="IPR036206">
    <property type="entry name" value="ThiamineP_synth_sf"/>
</dbReference>
<dbReference type="Gene3D" id="3.20.20.70">
    <property type="entry name" value="Aldolase class I"/>
    <property type="match status" value="1"/>
</dbReference>
<dbReference type="UniPathway" id="UPA00060">
    <property type="reaction ID" value="UER00141"/>
</dbReference>
<feature type="binding site" evidence="9">
    <location>
        <position position="71"/>
    </location>
    <ligand>
        <name>4-amino-2-methyl-5-(diphosphooxymethyl)pyrimidine</name>
        <dbReference type="ChEBI" id="CHEBI:57841"/>
    </ligand>
</feature>
<comment type="catalytic activity">
    <reaction evidence="7 9 10">
        <text>2-(2-carboxy-4-methylthiazol-5-yl)ethyl phosphate + 4-amino-2-methyl-5-(diphosphooxymethyl)pyrimidine + 2 H(+) = thiamine phosphate + CO2 + diphosphate</text>
        <dbReference type="Rhea" id="RHEA:47848"/>
        <dbReference type="ChEBI" id="CHEBI:15378"/>
        <dbReference type="ChEBI" id="CHEBI:16526"/>
        <dbReference type="ChEBI" id="CHEBI:33019"/>
        <dbReference type="ChEBI" id="CHEBI:37575"/>
        <dbReference type="ChEBI" id="CHEBI:57841"/>
        <dbReference type="ChEBI" id="CHEBI:62890"/>
        <dbReference type="EC" id="2.5.1.3"/>
    </reaction>
</comment>
<dbReference type="GO" id="GO:0000287">
    <property type="term" value="F:magnesium ion binding"/>
    <property type="evidence" value="ECO:0007669"/>
    <property type="project" value="UniProtKB-UniRule"/>
</dbReference>
<dbReference type="SUPFAM" id="SSF51391">
    <property type="entry name" value="Thiamin phosphate synthase"/>
    <property type="match status" value="1"/>
</dbReference>
<dbReference type="RefSeq" id="WP_157450899.1">
    <property type="nucleotide sequence ID" value="NZ_JAAGPU010000035.1"/>
</dbReference>
<keyword evidence="3 9" id="KW-0479">Metal-binding</keyword>
<evidence type="ECO:0000256" key="11">
    <source>
        <dbReference type="RuleBase" id="RU004253"/>
    </source>
</evidence>
<dbReference type="PANTHER" id="PTHR20857">
    <property type="entry name" value="THIAMINE-PHOSPHATE PYROPHOSPHORYLASE"/>
    <property type="match status" value="1"/>
</dbReference>
<keyword evidence="5 9" id="KW-0784">Thiamine biosynthesis</keyword>
<organism evidence="13 14">
    <name type="scientific">Clostridium senegalense</name>
    <dbReference type="NCBI Taxonomy" id="1465809"/>
    <lineage>
        <taxon>Bacteria</taxon>
        <taxon>Bacillati</taxon>
        <taxon>Bacillota</taxon>
        <taxon>Clostridia</taxon>
        <taxon>Eubacteriales</taxon>
        <taxon>Clostridiaceae</taxon>
        <taxon>Clostridium</taxon>
    </lineage>
</organism>
<dbReference type="InterPro" id="IPR013785">
    <property type="entry name" value="Aldolase_TIM"/>
</dbReference>
<comment type="catalytic activity">
    <reaction evidence="8 9 10">
        <text>2-[(2R,5Z)-2-carboxy-4-methylthiazol-5(2H)-ylidene]ethyl phosphate + 4-amino-2-methyl-5-(diphosphooxymethyl)pyrimidine + 2 H(+) = thiamine phosphate + CO2 + diphosphate</text>
        <dbReference type="Rhea" id="RHEA:47844"/>
        <dbReference type="ChEBI" id="CHEBI:15378"/>
        <dbReference type="ChEBI" id="CHEBI:16526"/>
        <dbReference type="ChEBI" id="CHEBI:33019"/>
        <dbReference type="ChEBI" id="CHEBI:37575"/>
        <dbReference type="ChEBI" id="CHEBI:57841"/>
        <dbReference type="ChEBI" id="CHEBI:62899"/>
        <dbReference type="EC" id="2.5.1.3"/>
    </reaction>
</comment>
<dbReference type="Proteomes" id="UP000481872">
    <property type="component" value="Unassembled WGS sequence"/>
</dbReference>
<dbReference type="InterPro" id="IPR034291">
    <property type="entry name" value="TMP_synthase"/>
</dbReference>
<comment type="caution">
    <text evidence="13">The sequence shown here is derived from an EMBL/GenBank/DDBJ whole genome shotgun (WGS) entry which is preliminary data.</text>
</comment>
<evidence type="ECO:0000256" key="2">
    <source>
        <dbReference type="ARBA" id="ARBA00022679"/>
    </source>
</evidence>
<feature type="domain" description="Thiamine phosphate synthase/TenI" evidence="12">
    <location>
        <begin position="9"/>
        <end position="189"/>
    </location>
</feature>
<evidence type="ECO:0000256" key="9">
    <source>
        <dbReference type="HAMAP-Rule" id="MF_00097"/>
    </source>
</evidence>
<evidence type="ECO:0000256" key="1">
    <source>
        <dbReference type="ARBA" id="ARBA00005165"/>
    </source>
</evidence>
<evidence type="ECO:0000313" key="14">
    <source>
        <dbReference type="Proteomes" id="UP000481872"/>
    </source>
</evidence>
<reference evidence="13 14" key="1">
    <citation type="submission" date="2020-02" db="EMBL/GenBank/DDBJ databases">
        <title>Genome assembly of a novel Clostridium senegalense strain.</title>
        <authorList>
            <person name="Gupta T.B."/>
            <person name="Jauregui R."/>
            <person name="Maclean P."/>
            <person name="Nawarathana A."/>
            <person name="Brightwell G."/>
        </authorList>
    </citation>
    <scope>NUCLEOTIDE SEQUENCE [LARGE SCALE GENOMIC DNA]</scope>
    <source>
        <strain evidence="13 14">AGRFS4</strain>
    </source>
</reference>
<feature type="binding site" evidence="9">
    <location>
        <begin position="39"/>
        <end position="43"/>
    </location>
    <ligand>
        <name>4-amino-2-methyl-5-(diphosphooxymethyl)pyrimidine</name>
        <dbReference type="ChEBI" id="CHEBI:57841"/>
    </ligand>
</feature>
<dbReference type="EC" id="2.5.1.3" evidence="9"/>
<evidence type="ECO:0000256" key="5">
    <source>
        <dbReference type="ARBA" id="ARBA00022977"/>
    </source>
</evidence>
<dbReference type="GO" id="GO:0005737">
    <property type="term" value="C:cytoplasm"/>
    <property type="evidence" value="ECO:0007669"/>
    <property type="project" value="TreeGrafter"/>
</dbReference>
<keyword evidence="2 9" id="KW-0808">Transferase</keyword>
<dbReference type="GO" id="GO:0004789">
    <property type="term" value="F:thiamine-phosphate diphosphorylase activity"/>
    <property type="evidence" value="ECO:0007669"/>
    <property type="project" value="UniProtKB-UniRule"/>
</dbReference>
<evidence type="ECO:0000259" key="12">
    <source>
        <dbReference type="Pfam" id="PF02581"/>
    </source>
</evidence>
<name>A0A6M0H633_9CLOT</name>
<feature type="binding site" evidence="9">
    <location>
        <begin position="186"/>
        <end position="187"/>
    </location>
    <ligand>
        <name>2-[(2R,5Z)-2-carboxy-4-methylthiazol-5(2H)-ylidene]ethyl phosphate</name>
        <dbReference type="ChEBI" id="CHEBI:62899"/>
    </ligand>
</feature>
<evidence type="ECO:0000313" key="13">
    <source>
        <dbReference type="EMBL" id="NEU06186.1"/>
    </source>
</evidence>
<accession>A0A6M0H633</accession>
<evidence type="ECO:0000256" key="10">
    <source>
        <dbReference type="RuleBase" id="RU003826"/>
    </source>
</evidence>
<evidence type="ECO:0000256" key="3">
    <source>
        <dbReference type="ARBA" id="ARBA00022723"/>
    </source>
</evidence>
<evidence type="ECO:0000256" key="4">
    <source>
        <dbReference type="ARBA" id="ARBA00022842"/>
    </source>
</evidence>
<dbReference type="FunFam" id="3.20.20.70:FF:000096">
    <property type="entry name" value="Thiamine-phosphate synthase"/>
    <property type="match status" value="1"/>
</dbReference>
<dbReference type="CDD" id="cd00564">
    <property type="entry name" value="TMP_TenI"/>
    <property type="match status" value="1"/>
</dbReference>
<comment type="caution">
    <text evidence="9">Lacks conserved residue(s) required for the propagation of feature annotation.</text>
</comment>
<evidence type="ECO:0000256" key="7">
    <source>
        <dbReference type="ARBA" id="ARBA00047851"/>
    </source>
</evidence>
<dbReference type="InterPro" id="IPR022998">
    <property type="entry name" value="ThiamineP_synth_TenI"/>
</dbReference>
<feature type="binding site" evidence="9">
    <location>
        <position position="139"/>
    </location>
    <ligand>
        <name>4-amino-2-methyl-5-(diphosphooxymethyl)pyrimidine</name>
        <dbReference type="ChEBI" id="CHEBI:57841"/>
    </ligand>
</feature>
<proteinExistence type="inferred from homology"/>
<protein>
    <recommendedName>
        <fullName evidence="9">Thiamine-phosphate synthase</fullName>
        <shortName evidence="9">TP synthase</shortName>
        <shortName evidence="9">TPS</shortName>
        <ecNumber evidence="9">2.5.1.3</ecNumber>
    </recommendedName>
    <alternativeName>
        <fullName evidence="9">Thiamine-phosphate pyrophosphorylase</fullName>
        <shortName evidence="9">TMP pyrophosphorylase</shortName>
        <shortName evidence="9">TMP-PPase</shortName>
    </alternativeName>
</protein>
<gene>
    <name evidence="9" type="primary">thiE</name>
    <name evidence="13" type="ORF">G3M99_15270</name>
</gene>
<dbReference type="AlphaFoldDB" id="A0A6M0H633"/>
<dbReference type="HAMAP" id="MF_00097">
    <property type="entry name" value="TMP_synthase"/>
    <property type="match status" value="1"/>
</dbReference>
<feature type="binding site" evidence="9">
    <location>
        <position position="91"/>
    </location>
    <ligand>
        <name>Mg(2+)</name>
        <dbReference type="ChEBI" id="CHEBI:18420"/>
    </ligand>
</feature>
<comment type="catalytic activity">
    <reaction evidence="6 9 10">
        <text>4-methyl-5-(2-phosphooxyethyl)-thiazole + 4-amino-2-methyl-5-(diphosphooxymethyl)pyrimidine + H(+) = thiamine phosphate + diphosphate</text>
        <dbReference type="Rhea" id="RHEA:22328"/>
        <dbReference type="ChEBI" id="CHEBI:15378"/>
        <dbReference type="ChEBI" id="CHEBI:33019"/>
        <dbReference type="ChEBI" id="CHEBI:37575"/>
        <dbReference type="ChEBI" id="CHEBI:57841"/>
        <dbReference type="ChEBI" id="CHEBI:58296"/>
        <dbReference type="EC" id="2.5.1.3"/>
    </reaction>
</comment>
<comment type="cofactor">
    <cofactor evidence="9">
        <name>Mg(2+)</name>
        <dbReference type="ChEBI" id="CHEBI:18420"/>
    </cofactor>
    <text evidence="9">Binds 1 Mg(2+) ion per subunit.</text>
</comment>
<dbReference type="GO" id="GO:0009229">
    <property type="term" value="P:thiamine diphosphate biosynthetic process"/>
    <property type="evidence" value="ECO:0007669"/>
    <property type="project" value="UniProtKB-UniRule"/>
</dbReference>
<dbReference type="PANTHER" id="PTHR20857:SF23">
    <property type="entry name" value="THIAMINE BIOSYNTHETIC BIFUNCTIONAL ENZYME"/>
    <property type="match status" value="1"/>
</dbReference>
<comment type="similarity">
    <text evidence="9 10">Belongs to the thiamine-phosphate synthase family.</text>
</comment>
<sequence length="211" mass="22916">MNKNIDYKLYLVTDREVLKGRDLKQAVEDAILGGVTLVQIREKNCSGKDFLKYASEVKSVTDKYSIPLIVNDRVDIALAINAQGVHIGQNDMDAKAVRRIIGDDMILGVSASNKEEAIKAVKDGADYLGIGAMYTTNVKKDAINVNLNNLKEIVDNVSIPIVAIGGINFENSSEVLNVGIDGIAVVSSILAHEDVKKAANILLNECNKYLK</sequence>
<feature type="binding site" evidence="9">
    <location>
        <position position="166"/>
    </location>
    <ligand>
        <name>2-[(2R,5Z)-2-carboxy-4-methylthiazol-5(2H)-ylidene]ethyl phosphate</name>
        <dbReference type="ChEBI" id="CHEBI:62899"/>
    </ligand>
</feature>
<dbReference type="NCBIfam" id="TIGR00693">
    <property type="entry name" value="thiE"/>
    <property type="match status" value="1"/>
</dbReference>
<feature type="binding site" evidence="9">
    <location>
        <position position="72"/>
    </location>
    <ligand>
        <name>Mg(2+)</name>
        <dbReference type="ChEBI" id="CHEBI:18420"/>
    </ligand>
</feature>
<comment type="function">
    <text evidence="9">Condenses 4-methyl-5-(beta-hydroxyethyl)thiazole monophosphate (THZ-P) and 2-methyl-4-amino-5-hydroxymethyl pyrimidine pyrophosphate (HMP-PP) to form thiamine monophosphate (TMP).</text>
</comment>
<dbReference type="EMBL" id="JAAGPU010000035">
    <property type="protein sequence ID" value="NEU06186.1"/>
    <property type="molecule type" value="Genomic_DNA"/>
</dbReference>
<keyword evidence="4 9" id="KW-0460">Magnesium</keyword>
<comment type="pathway">
    <text evidence="1 9 11">Cofactor biosynthesis; thiamine diphosphate biosynthesis; thiamine phosphate from 4-amino-2-methyl-5-diphosphomethylpyrimidine and 4-methyl-5-(2-phosphoethyl)-thiazole: step 1/1.</text>
</comment>
<dbReference type="GO" id="GO:0009228">
    <property type="term" value="P:thiamine biosynthetic process"/>
    <property type="evidence" value="ECO:0007669"/>
    <property type="project" value="UniProtKB-KW"/>
</dbReference>